<keyword evidence="2" id="KW-0812">Transmembrane</keyword>
<dbReference type="AlphaFoldDB" id="A0A1H4GPT3"/>
<keyword evidence="2" id="KW-0472">Membrane</keyword>
<evidence type="ECO:0008006" key="5">
    <source>
        <dbReference type="Google" id="ProtNLM"/>
    </source>
</evidence>
<dbReference type="EMBL" id="FNRL01000051">
    <property type="protein sequence ID" value="SEB11593.1"/>
    <property type="molecule type" value="Genomic_DNA"/>
</dbReference>
<feature type="transmembrane region" description="Helical" evidence="2">
    <location>
        <begin position="40"/>
        <end position="62"/>
    </location>
</feature>
<name>A0A1H4GPT3_9BACT</name>
<feature type="transmembrane region" description="Helical" evidence="2">
    <location>
        <begin position="106"/>
        <end position="131"/>
    </location>
</feature>
<keyword evidence="1" id="KW-0175">Coiled coil</keyword>
<reference evidence="4" key="1">
    <citation type="submission" date="2016-10" db="EMBL/GenBank/DDBJ databases">
        <authorList>
            <person name="Varghese N."/>
            <person name="Submissions S."/>
        </authorList>
    </citation>
    <scope>NUCLEOTIDE SEQUENCE [LARGE SCALE GENOMIC DNA]</scope>
    <source>
        <strain evidence="4">DSM 23920</strain>
    </source>
</reference>
<dbReference type="Proteomes" id="UP000199656">
    <property type="component" value="Unassembled WGS sequence"/>
</dbReference>
<keyword evidence="2" id="KW-1133">Transmembrane helix</keyword>
<dbReference type="STRING" id="408074.SAMN05660909_05598"/>
<proteinExistence type="predicted"/>
<evidence type="ECO:0000256" key="1">
    <source>
        <dbReference type="SAM" id="Coils"/>
    </source>
</evidence>
<evidence type="ECO:0000256" key="2">
    <source>
        <dbReference type="SAM" id="Phobius"/>
    </source>
</evidence>
<feature type="transmembrane region" description="Helical" evidence="2">
    <location>
        <begin position="68"/>
        <end position="85"/>
    </location>
</feature>
<keyword evidence="4" id="KW-1185">Reference proteome</keyword>
<accession>A0A1H4GPT3</accession>
<gene>
    <name evidence="3" type="ORF">SAMN05660909_05598</name>
</gene>
<dbReference type="Pfam" id="PF14362">
    <property type="entry name" value="DUF4407"/>
    <property type="match status" value="1"/>
</dbReference>
<dbReference type="InterPro" id="IPR025519">
    <property type="entry name" value="DUF4407"/>
</dbReference>
<feature type="coiled-coil region" evidence="1">
    <location>
        <begin position="192"/>
        <end position="219"/>
    </location>
</feature>
<organism evidence="3 4">
    <name type="scientific">Chitinophaga terrae</name>
    <name type="common">ex Kim and Jung 2007</name>
    <dbReference type="NCBI Taxonomy" id="408074"/>
    <lineage>
        <taxon>Bacteria</taxon>
        <taxon>Pseudomonadati</taxon>
        <taxon>Bacteroidota</taxon>
        <taxon>Chitinophagia</taxon>
        <taxon>Chitinophagales</taxon>
        <taxon>Chitinophagaceae</taxon>
        <taxon>Chitinophaga</taxon>
    </lineage>
</organism>
<evidence type="ECO:0000313" key="3">
    <source>
        <dbReference type="EMBL" id="SEB11593.1"/>
    </source>
</evidence>
<dbReference type="OrthoDB" id="594406at2"/>
<protein>
    <recommendedName>
        <fullName evidence="5">DUF4407 domain-containing protein</fullName>
    </recommendedName>
</protein>
<sequence length="467" mass="54256">MSKTSTKKYKYSKIQYFFWLLSGAEISILKDCPTDYNRQAGIGFTIFMTTLLAFFSGSYAGYYFGESYLSAGIFGIIWASLIFSIDRSMVVTLKKDPTKEKQNFWAAFLSRGVLAILIAFIISIPLELLIFKENIDLHMDKYKLDQVYSVQQASKRNEAISDKQRILSNDSLVLGKVETQLSQGEPKGDPEYDRLKSEMQNKQNDFDALSRRLNTARTEANSAYNNVPTYYDYSSESYIKNRNSQQWRTYENKLAQRKQAQDNLNKFDRKGLDDLKKRRQEYIDNWIANLKGEQKRLNDNIVQTSTSINKGLATADTAKNEFQDKIKDKKGFVLRFMVLENLATPNNPEIPEGATIFMLLWLIRILFFTIEILPTIAKIATPIGAYDRAIYRKEKDLELELEERTSEYLKQQKTLRDIEYEAEQEQTKERTQIENGLHKELLTEIANVQNKIAREKIEEFKKKHNAD</sequence>
<dbReference type="RefSeq" id="WP_089766254.1">
    <property type="nucleotide sequence ID" value="NZ_BKAT01000076.1"/>
</dbReference>
<evidence type="ECO:0000313" key="4">
    <source>
        <dbReference type="Proteomes" id="UP000199656"/>
    </source>
</evidence>